<dbReference type="Pfam" id="PF13490">
    <property type="entry name" value="zf-HC2"/>
    <property type="match status" value="1"/>
</dbReference>
<dbReference type="InterPro" id="IPR027383">
    <property type="entry name" value="Znf_put"/>
</dbReference>
<dbReference type="GO" id="GO:0006417">
    <property type="term" value="P:regulation of translation"/>
    <property type="evidence" value="ECO:0007669"/>
    <property type="project" value="TreeGrafter"/>
</dbReference>
<dbReference type="PANTHER" id="PTHR37461">
    <property type="entry name" value="ANTI-SIGMA-K FACTOR RSKA"/>
    <property type="match status" value="1"/>
</dbReference>
<evidence type="ECO:0000256" key="1">
    <source>
        <dbReference type="ARBA" id="ARBA00004167"/>
    </source>
</evidence>
<evidence type="ECO:0000256" key="6">
    <source>
        <dbReference type="ARBA" id="ARBA00023163"/>
    </source>
</evidence>
<proteinExistence type="predicted"/>
<evidence type="ECO:0000313" key="10">
    <source>
        <dbReference type="Proteomes" id="UP000571817"/>
    </source>
</evidence>
<dbReference type="EMBL" id="JACCFW010000001">
    <property type="protein sequence ID" value="NYJ74742.1"/>
    <property type="molecule type" value="Genomic_DNA"/>
</dbReference>
<keyword evidence="10" id="KW-1185">Reference proteome</keyword>
<dbReference type="GO" id="GO:0016989">
    <property type="term" value="F:sigma factor antagonist activity"/>
    <property type="evidence" value="ECO:0007669"/>
    <property type="project" value="TreeGrafter"/>
</dbReference>
<feature type="transmembrane region" description="Helical" evidence="7">
    <location>
        <begin position="108"/>
        <end position="127"/>
    </location>
</feature>
<evidence type="ECO:0000259" key="8">
    <source>
        <dbReference type="Pfam" id="PF13490"/>
    </source>
</evidence>
<dbReference type="Gene3D" id="1.10.10.1320">
    <property type="entry name" value="Anti-sigma factor, zinc-finger domain"/>
    <property type="match status" value="1"/>
</dbReference>
<dbReference type="PANTHER" id="PTHR37461:SF1">
    <property type="entry name" value="ANTI-SIGMA-K FACTOR RSKA"/>
    <property type="match status" value="1"/>
</dbReference>
<comment type="subcellular location">
    <subcellularLocation>
        <location evidence="1">Membrane</location>
        <topology evidence="1">Single-pass membrane protein</topology>
    </subcellularLocation>
</comment>
<dbReference type="Proteomes" id="UP000571817">
    <property type="component" value="Unassembled WGS sequence"/>
</dbReference>
<protein>
    <submittedName>
        <fullName evidence="9">Anti-sigma-K factor RskA</fullName>
    </submittedName>
</protein>
<dbReference type="GO" id="GO:0016020">
    <property type="term" value="C:membrane"/>
    <property type="evidence" value="ECO:0007669"/>
    <property type="project" value="UniProtKB-SubCell"/>
</dbReference>
<name>A0A853DBQ2_9MICO</name>
<evidence type="ECO:0000256" key="5">
    <source>
        <dbReference type="ARBA" id="ARBA00023136"/>
    </source>
</evidence>
<accession>A0A853DBQ2</accession>
<dbReference type="RefSeq" id="WP_179483670.1">
    <property type="nucleotide sequence ID" value="NZ_JACCFW010000001.1"/>
</dbReference>
<dbReference type="InterPro" id="IPR041916">
    <property type="entry name" value="Anti_sigma_zinc_sf"/>
</dbReference>
<dbReference type="InterPro" id="IPR051474">
    <property type="entry name" value="Anti-sigma-K/W_factor"/>
</dbReference>
<feature type="domain" description="Putative zinc-finger" evidence="8">
    <location>
        <begin position="9"/>
        <end position="40"/>
    </location>
</feature>
<sequence>MTGWSYDPVRADLAAYALGALEPADEMAVRDHLPTCEECRAELAEFSAIVPRLAAVADSDLTLPRPPAALFDRVAAAVDATEQDGTQEPPASGPTWRKRALRGGRRRLIAVAAVLALLLAGGAALTAQRLNQPDTVNAVATSGAVTMHVRATGVASGTTLRISVDGIPQNVQCHLVVTKDDGSLHSAGWWSSGYSGHAVYTSSTDVPRRHLAVLTLYGADGESLVSLRM</sequence>
<gene>
    <name evidence="9" type="ORF">HNR15_001705</name>
</gene>
<comment type="caution">
    <text evidence="9">The sequence shown here is derived from an EMBL/GenBank/DDBJ whole genome shotgun (WGS) entry which is preliminary data.</text>
</comment>
<keyword evidence="5 7" id="KW-0472">Membrane</keyword>
<evidence type="ECO:0000256" key="3">
    <source>
        <dbReference type="ARBA" id="ARBA00022989"/>
    </source>
</evidence>
<evidence type="ECO:0000313" key="9">
    <source>
        <dbReference type="EMBL" id="NYJ74742.1"/>
    </source>
</evidence>
<evidence type="ECO:0000256" key="4">
    <source>
        <dbReference type="ARBA" id="ARBA00023015"/>
    </source>
</evidence>
<dbReference type="AlphaFoldDB" id="A0A853DBQ2"/>
<evidence type="ECO:0000256" key="2">
    <source>
        <dbReference type="ARBA" id="ARBA00022692"/>
    </source>
</evidence>
<keyword evidence="3 7" id="KW-1133">Transmembrane helix</keyword>
<organism evidence="9 10">
    <name type="scientific">Allobranchiibius huperziae</name>
    <dbReference type="NCBI Taxonomy" id="1874116"/>
    <lineage>
        <taxon>Bacteria</taxon>
        <taxon>Bacillati</taxon>
        <taxon>Actinomycetota</taxon>
        <taxon>Actinomycetes</taxon>
        <taxon>Micrococcales</taxon>
        <taxon>Dermacoccaceae</taxon>
        <taxon>Allobranchiibius</taxon>
    </lineage>
</organism>
<keyword evidence="2 7" id="KW-0812">Transmembrane</keyword>
<evidence type="ECO:0000256" key="7">
    <source>
        <dbReference type="SAM" id="Phobius"/>
    </source>
</evidence>
<keyword evidence="4" id="KW-0805">Transcription regulation</keyword>
<keyword evidence="6" id="KW-0804">Transcription</keyword>
<reference evidence="9 10" key="1">
    <citation type="submission" date="2020-07" db="EMBL/GenBank/DDBJ databases">
        <title>Sequencing the genomes of 1000 actinobacteria strains.</title>
        <authorList>
            <person name="Klenk H.-P."/>
        </authorList>
    </citation>
    <scope>NUCLEOTIDE SEQUENCE [LARGE SCALE GENOMIC DNA]</scope>
    <source>
        <strain evidence="9 10">DSM 29531</strain>
    </source>
</reference>